<reference evidence="2" key="2">
    <citation type="submission" date="2015-01" db="EMBL/GenBank/DDBJ databases">
        <title>Evolutionary Origins and Diversification of the Mycorrhizal Mutualists.</title>
        <authorList>
            <consortium name="DOE Joint Genome Institute"/>
            <consortium name="Mycorrhizal Genomics Consortium"/>
            <person name="Kohler A."/>
            <person name="Kuo A."/>
            <person name="Nagy L.G."/>
            <person name="Floudas D."/>
            <person name="Copeland A."/>
            <person name="Barry K.W."/>
            <person name="Cichocki N."/>
            <person name="Veneault-Fourrey C."/>
            <person name="LaButti K."/>
            <person name="Lindquist E.A."/>
            <person name="Lipzen A."/>
            <person name="Lundell T."/>
            <person name="Morin E."/>
            <person name="Murat C."/>
            <person name="Riley R."/>
            <person name="Ohm R."/>
            <person name="Sun H."/>
            <person name="Tunlid A."/>
            <person name="Henrissat B."/>
            <person name="Grigoriev I.V."/>
            <person name="Hibbett D.S."/>
            <person name="Martin F."/>
        </authorList>
    </citation>
    <scope>NUCLEOTIDE SEQUENCE [LARGE SCALE GENOMIC DNA]</scope>
    <source>
        <strain evidence="2">h7</strain>
    </source>
</reference>
<proteinExistence type="predicted"/>
<protein>
    <submittedName>
        <fullName evidence="1">Uncharacterized protein</fullName>
    </submittedName>
</protein>
<dbReference type="InterPro" id="IPR036047">
    <property type="entry name" value="F-box-like_dom_sf"/>
</dbReference>
<dbReference type="AlphaFoldDB" id="A0A0C3CAF7"/>
<keyword evidence="2" id="KW-1185">Reference proteome</keyword>
<dbReference type="Gene3D" id="1.20.1280.50">
    <property type="match status" value="1"/>
</dbReference>
<dbReference type="SUPFAM" id="SSF81383">
    <property type="entry name" value="F-box domain"/>
    <property type="match status" value="1"/>
</dbReference>
<dbReference type="OrthoDB" id="3172239at2759"/>
<organism evidence="1 2">
    <name type="scientific">Hebeloma cylindrosporum</name>
    <dbReference type="NCBI Taxonomy" id="76867"/>
    <lineage>
        <taxon>Eukaryota</taxon>
        <taxon>Fungi</taxon>
        <taxon>Dikarya</taxon>
        <taxon>Basidiomycota</taxon>
        <taxon>Agaricomycotina</taxon>
        <taxon>Agaricomycetes</taxon>
        <taxon>Agaricomycetidae</taxon>
        <taxon>Agaricales</taxon>
        <taxon>Agaricineae</taxon>
        <taxon>Hymenogastraceae</taxon>
        <taxon>Hebeloma</taxon>
    </lineage>
</organism>
<dbReference type="Gene3D" id="3.80.10.10">
    <property type="entry name" value="Ribonuclease Inhibitor"/>
    <property type="match status" value="1"/>
</dbReference>
<evidence type="ECO:0000313" key="1">
    <source>
        <dbReference type="EMBL" id="KIM41189.1"/>
    </source>
</evidence>
<sequence>MASQMPTPQISEIGFSGLFDTLYSRVHTAKAMINAGPELDEVNLYIEKTRKILRLLEERRNTASPINRMPAEILTSIFDALQDHYKFDDLFPPATPIELDNAHSWMVITHVCRHWRNVALSTPTLWKNLHTRAITGLPPRSGWNHEIPISLIRRSSPASLRLSCTVEVMSRGPDEVPQVFYDALEEHVERMESFHLTSFPTIDQDLLNILDIPLPRLRSLYLRVLPERKLAPRDPETGVITWESYSDEVELRRILGGTSSSLRRFSLWDYTCWPGTAFPSLTHLSLHDQLTTPTLDEFFDTLQALPCLEVLHLERAGPEIPKIMSTLPTRRIALPNLREARFLVFDPNPMNFQHRILECVTTSSFVQIVYSLPKSDPDDLRWLLPGFPCCDNVTDIQFLPSLEDNPCAAVHLHSENQLRIQTNWEAIALYLPSLGAQFPHLTHILYSLADMPWYRSAQFRSLHNLTTLTICGSPDFNDVGFLLELLEVGDRPSMHVDVPCPKLSRVILYAVGLDPNDYVGSSWVLAKKLVENQVEVIRRKHDKDFEVHLVSEKNEVTPLEIRWTRRC</sequence>
<name>A0A0C3CAF7_HEBCY</name>
<dbReference type="STRING" id="686832.A0A0C3CAF7"/>
<evidence type="ECO:0000313" key="2">
    <source>
        <dbReference type="Proteomes" id="UP000053424"/>
    </source>
</evidence>
<accession>A0A0C3CAF7</accession>
<dbReference type="InterPro" id="IPR032675">
    <property type="entry name" value="LRR_dom_sf"/>
</dbReference>
<dbReference type="EMBL" id="KN831781">
    <property type="protein sequence ID" value="KIM41189.1"/>
    <property type="molecule type" value="Genomic_DNA"/>
</dbReference>
<gene>
    <name evidence="1" type="ORF">M413DRAFT_28251</name>
</gene>
<dbReference type="SUPFAM" id="SSF52047">
    <property type="entry name" value="RNI-like"/>
    <property type="match status" value="1"/>
</dbReference>
<reference evidence="1 2" key="1">
    <citation type="submission" date="2014-04" db="EMBL/GenBank/DDBJ databases">
        <authorList>
            <consortium name="DOE Joint Genome Institute"/>
            <person name="Kuo A."/>
            <person name="Gay G."/>
            <person name="Dore J."/>
            <person name="Kohler A."/>
            <person name="Nagy L.G."/>
            <person name="Floudas D."/>
            <person name="Copeland A."/>
            <person name="Barry K.W."/>
            <person name="Cichocki N."/>
            <person name="Veneault-Fourrey C."/>
            <person name="LaButti K."/>
            <person name="Lindquist E.A."/>
            <person name="Lipzen A."/>
            <person name="Lundell T."/>
            <person name="Morin E."/>
            <person name="Murat C."/>
            <person name="Sun H."/>
            <person name="Tunlid A."/>
            <person name="Henrissat B."/>
            <person name="Grigoriev I.V."/>
            <person name="Hibbett D.S."/>
            <person name="Martin F."/>
            <person name="Nordberg H.P."/>
            <person name="Cantor M.N."/>
            <person name="Hua S.X."/>
        </authorList>
    </citation>
    <scope>NUCLEOTIDE SEQUENCE [LARGE SCALE GENOMIC DNA]</scope>
    <source>
        <strain evidence="2">h7</strain>
    </source>
</reference>
<dbReference type="Proteomes" id="UP000053424">
    <property type="component" value="Unassembled WGS sequence"/>
</dbReference>
<dbReference type="HOGENOM" id="CLU_039538_0_0_1"/>